<evidence type="ECO:0000313" key="3">
    <source>
        <dbReference type="Proteomes" id="UP000325081"/>
    </source>
</evidence>
<gene>
    <name evidence="2" type="ORF">STAS_11044</name>
</gene>
<dbReference type="EMBL" id="BKCP01004960">
    <property type="protein sequence ID" value="GER34792.1"/>
    <property type="molecule type" value="Genomic_DNA"/>
</dbReference>
<accession>A0A5A7PQQ3</accession>
<reference evidence="3" key="1">
    <citation type="journal article" date="2019" name="Curr. Biol.">
        <title>Genome Sequence of Striga asiatica Provides Insight into the Evolution of Plant Parasitism.</title>
        <authorList>
            <person name="Yoshida S."/>
            <person name="Kim S."/>
            <person name="Wafula E.K."/>
            <person name="Tanskanen J."/>
            <person name="Kim Y.M."/>
            <person name="Honaas L."/>
            <person name="Yang Z."/>
            <person name="Spallek T."/>
            <person name="Conn C.E."/>
            <person name="Ichihashi Y."/>
            <person name="Cheong K."/>
            <person name="Cui S."/>
            <person name="Der J.P."/>
            <person name="Gundlach H."/>
            <person name="Jiao Y."/>
            <person name="Hori C."/>
            <person name="Ishida J.K."/>
            <person name="Kasahara H."/>
            <person name="Kiba T."/>
            <person name="Kim M.S."/>
            <person name="Koo N."/>
            <person name="Laohavisit A."/>
            <person name="Lee Y.H."/>
            <person name="Lumba S."/>
            <person name="McCourt P."/>
            <person name="Mortimer J.C."/>
            <person name="Mutuku J.M."/>
            <person name="Nomura T."/>
            <person name="Sasaki-Sekimoto Y."/>
            <person name="Seto Y."/>
            <person name="Wang Y."/>
            <person name="Wakatake T."/>
            <person name="Sakakibara H."/>
            <person name="Demura T."/>
            <person name="Yamaguchi S."/>
            <person name="Yoneyama K."/>
            <person name="Manabe R.I."/>
            <person name="Nelson D.C."/>
            <person name="Schulman A.H."/>
            <person name="Timko M.P."/>
            <person name="dePamphilis C.W."/>
            <person name="Choi D."/>
            <person name="Shirasu K."/>
        </authorList>
    </citation>
    <scope>NUCLEOTIDE SEQUENCE [LARGE SCALE GENOMIC DNA]</scope>
    <source>
        <strain evidence="3">cv. UVA1</strain>
    </source>
</reference>
<feature type="region of interest" description="Disordered" evidence="1">
    <location>
        <begin position="73"/>
        <end position="99"/>
    </location>
</feature>
<sequence>MSNVYIPDEDFICEGLGPNMSILAFFRERPIGLLDSLLSSKILQYLWKFPTVDKLYRHSYASCLSLDRMKDKEKSGVSANFEGKETGKGTFESDTCEKD</sequence>
<evidence type="ECO:0000256" key="1">
    <source>
        <dbReference type="SAM" id="MobiDB-lite"/>
    </source>
</evidence>
<dbReference type="AlphaFoldDB" id="A0A5A7PQQ3"/>
<protein>
    <submittedName>
        <fullName evidence="2">Fatty acid oxidation complex subunit alpha</fullName>
    </submittedName>
</protein>
<comment type="caution">
    <text evidence="2">The sequence shown here is derived from an EMBL/GenBank/DDBJ whole genome shotgun (WGS) entry which is preliminary data.</text>
</comment>
<keyword evidence="3" id="KW-1185">Reference proteome</keyword>
<proteinExistence type="predicted"/>
<organism evidence="2 3">
    <name type="scientific">Striga asiatica</name>
    <name type="common">Asiatic witchweed</name>
    <name type="synonym">Buchnera asiatica</name>
    <dbReference type="NCBI Taxonomy" id="4170"/>
    <lineage>
        <taxon>Eukaryota</taxon>
        <taxon>Viridiplantae</taxon>
        <taxon>Streptophyta</taxon>
        <taxon>Embryophyta</taxon>
        <taxon>Tracheophyta</taxon>
        <taxon>Spermatophyta</taxon>
        <taxon>Magnoliopsida</taxon>
        <taxon>eudicotyledons</taxon>
        <taxon>Gunneridae</taxon>
        <taxon>Pentapetalae</taxon>
        <taxon>asterids</taxon>
        <taxon>lamiids</taxon>
        <taxon>Lamiales</taxon>
        <taxon>Orobanchaceae</taxon>
        <taxon>Buchnereae</taxon>
        <taxon>Striga</taxon>
    </lineage>
</organism>
<dbReference type="Proteomes" id="UP000325081">
    <property type="component" value="Unassembled WGS sequence"/>
</dbReference>
<evidence type="ECO:0000313" key="2">
    <source>
        <dbReference type="EMBL" id="GER34792.1"/>
    </source>
</evidence>
<name>A0A5A7PQQ3_STRAF</name>